<feature type="transmembrane region" description="Helical" evidence="5">
    <location>
        <begin position="135"/>
        <end position="157"/>
    </location>
</feature>
<dbReference type="Pfam" id="PF00916">
    <property type="entry name" value="Sulfate_transp"/>
    <property type="match status" value="1"/>
</dbReference>
<dbReference type="PANTHER" id="PTHR11814">
    <property type="entry name" value="SULFATE TRANSPORTER"/>
    <property type="match status" value="1"/>
</dbReference>
<feature type="transmembrane region" description="Helical" evidence="5">
    <location>
        <begin position="282"/>
        <end position="304"/>
    </location>
</feature>
<accession>A0A3N4EIE0</accession>
<dbReference type="Gene3D" id="3.30.750.24">
    <property type="entry name" value="STAS domain"/>
    <property type="match status" value="1"/>
</dbReference>
<evidence type="ECO:0000256" key="1">
    <source>
        <dbReference type="ARBA" id="ARBA00004141"/>
    </source>
</evidence>
<evidence type="ECO:0000313" key="7">
    <source>
        <dbReference type="EMBL" id="AZG34661.1"/>
    </source>
</evidence>
<feature type="transmembrane region" description="Helical" evidence="5">
    <location>
        <begin position="374"/>
        <end position="392"/>
    </location>
</feature>
<evidence type="ECO:0000256" key="5">
    <source>
        <dbReference type="SAM" id="Phobius"/>
    </source>
</evidence>
<dbReference type="Proteomes" id="UP000278855">
    <property type="component" value="Unassembled WGS sequence"/>
</dbReference>
<dbReference type="OrthoDB" id="9769739at2"/>
<dbReference type="InterPro" id="IPR036513">
    <property type="entry name" value="STAS_dom_sf"/>
</dbReference>
<dbReference type="InterPro" id="IPR002645">
    <property type="entry name" value="STAS_dom"/>
</dbReference>
<feature type="domain" description="STAS" evidence="6">
    <location>
        <begin position="460"/>
        <end position="571"/>
    </location>
</feature>
<evidence type="ECO:0000313" key="8">
    <source>
        <dbReference type="EMBL" id="RPA33551.1"/>
    </source>
</evidence>
<keyword evidence="4 5" id="KW-0472">Membrane</keyword>
<dbReference type="CDD" id="cd07042">
    <property type="entry name" value="STAS_SulP_like_sulfate_transporter"/>
    <property type="match status" value="1"/>
</dbReference>
<dbReference type="PROSITE" id="PS50801">
    <property type="entry name" value="STAS"/>
    <property type="match status" value="1"/>
</dbReference>
<organism evidence="8 10">
    <name type="scientific">Shewanella psychromarinicola</name>
    <dbReference type="NCBI Taxonomy" id="2487742"/>
    <lineage>
        <taxon>Bacteria</taxon>
        <taxon>Pseudomonadati</taxon>
        <taxon>Pseudomonadota</taxon>
        <taxon>Gammaproteobacteria</taxon>
        <taxon>Alteromonadales</taxon>
        <taxon>Shewanellaceae</taxon>
        <taxon>Shewanella</taxon>
    </lineage>
</organism>
<dbReference type="EMBL" id="RKKB01000002">
    <property type="protein sequence ID" value="RPA33551.1"/>
    <property type="molecule type" value="Genomic_DNA"/>
</dbReference>
<feature type="transmembrane region" description="Helical" evidence="5">
    <location>
        <begin position="101"/>
        <end position="123"/>
    </location>
</feature>
<feature type="transmembrane region" description="Helical" evidence="5">
    <location>
        <begin position="177"/>
        <end position="200"/>
    </location>
</feature>
<dbReference type="AlphaFoldDB" id="A0A3N4EIE0"/>
<evidence type="ECO:0000313" key="10">
    <source>
        <dbReference type="Proteomes" id="UP000278855"/>
    </source>
</evidence>
<dbReference type="KEGG" id="spsr:EGC80_06820"/>
<proteinExistence type="predicted"/>
<dbReference type="NCBIfam" id="NF008660">
    <property type="entry name" value="PRK11660.1"/>
    <property type="match status" value="1"/>
</dbReference>
<dbReference type="GO" id="GO:0016020">
    <property type="term" value="C:membrane"/>
    <property type="evidence" value="ECO:0007669"/>
    <property type="project" value="UniProtKB-SubCell"/>
</dbReference>
<protein>
    <submittedName>
        <fullName evidence="8">C4-dicarboxylic acid transporter DauA</fullName>
    </submittedName>
</protein>
<dbReference type="InterPro" id="IPR001902">
    <property type="entry name" value="SLC26A/SulP_fam"/>
</dbReference>
<dbReference type="RefSeq" id="WP_124012645.1">
    <property type="nucleotide sequence ID" value="NZ_CP034073.1"/>
</dbReference>
<dbReference type="Pfam" id="PF01740">
    <property type="entry name" value="STAS"/>
    <property type="match status" value="1"/>
</dbReference>
<dbReference type="InterPro" id="IPR011547">
    <property type="entry name" value="SLC26A/SulP_dom"/>
</dbReference>
<keyword evidence="2 5" id="KW-0812">Transmembrane</keyword>
<feature type="transmembrane region" description="Helical" evidence="5">
    <location>
        <begin position="412"/>
        <end position="443"/>
    </location>
</feature>
<evidence type="ECO:0000313" key="9">
    <source>
        <dbReference type="Proteomes" id="UP000273778"/>
    </source>
</evidence>
<dbReference type="SUPFAM" id="SSF52091">
    <property type="entry name" value="SpoIIaa-like"/>
    <property type="match status" value="1"/>
</dbReference>
<feature type="transmembrane region" description="Helical" evidence="5">
    <location>
        <begin position="325"/>
        <end position="345"/>
    </location>
</feature>
<feature type="transmembrane region" description="Helical" evidence="5">
    <location>
        <begin position="61"/>
        <end position="81"/>
    </location>
</feature>
<dbReference type="EMBL" id="CP034073">
    <property type="protein sequence ID" value="AZG34661.1"/>
    <property type="molecule type" value="Genomic_DNA"/>
</dbReference>
<gene>
    <name evidence="8" type="primary">dauA</name>
    <name evidence="8" type="ORF">EGC77_09550</name>
    <name evidence="7" type="ORF">EGC80_06820</name>
</gene>
<reference evidence="8" key="3">
    <citation type="submission" date="2018-11" db="EMBL/GenBank/DDBJ databases">
        <authorList>
            <person name="Hwang Y.J."/>
            <person name="Hwang C.Y."/>
        </authorList>
    </citation>
    <scope>NUCLEOTIDE SEQUENCE</scope>
    <source>
        <strain evidence="8">R106</strain>
    </source>
</reference>
<reference evidence="10" key="2">
    <citation type="submission" date="2018-11" db="EMBL/GenBank/DDBJ databases">
        <title>Shewanella sp. R106.</title>
        <authorList>
            <person name="Hwang Y.J."/>
            <person name="Hwang C.Y."/>
        </authorList>
    </citation>
    <scope>NUCLEOTIDE SEQUENCE [LARGE SCALE GENOMIC DNA]</scope>
    <source>
        <strain evidence="10">R106</strain>
    </source>
</reference>
<dbReference type="Proteomes" id="UP000273778">
    <property type="component" value="Chromosome"/>
</dbReference>
<feature type="transmembrane region" description="Helical" evidence="5">
    <location>
        <begin position="34"/>
        <end position="54"/>
    </location>
</feature>
<evidence type="ECO:0000256" key="4">
    <source>
        <dbReference type="ARBA" id="ARBA00023136"/>
    </source>
</evidence>
<feature type="transmembrane region" description="Helical" evidence="5">
    <location>
        <begin position="207"/>
        <end position="224"/>
    </location>
</feature>
<comment type="subcellular location">
    <subcellularLocation>
        <location evidence="1">Membrane</location>
        <topology evidence="1">Multi-pass membrane protein</topology>
    </subcellularLocation>
</comment>
<evidence type="ECO:0000256" key="3">
    <source>
        <dbReference type="ARBA" id="ARBA00022989"/>
    </source>
</evidence>
<evidence type="ECO:0000259" key="6">
    <source>
        <dbReference type="PROSITE" id="PS50801"/>
    </source>
</evidence>
<sequence length="580" mass="61325">MKYRKHLFSLRIGHALRESLKDVPYKATAFYKDLLAGLTVGIIAIPLSMALAIAIGVAPQYGLYTAIIAGFITPFTGGSRYSVSGPTAAFVVILYPIVQQYGLSGLLLASLLSGLILIVMALFRLGRYIQYIPESVTLGFTGGIAVVIAVLQVKGFFGLSITEMPESFVGKVVALAQALPAFSVPTLLVGLSALGVFILWPKLKIAVPAHLPAVVIASLVAAVFNQQGFNVATIGSTFSFTLPDGTLGAGIPSMLPDFQWPWLRTQADESSLVLSWAVAKDLLSAAFAIAMLGAIESLLCAVVLDGMSGKKHSANSELLGQGIGNIITPFFGGITATAAIARSAANYKAGAVSPIAAMCHAVVVLVSLLSLSTILAYIPMAGMSALLIMVAWNMSEAHKIVHLVKKAPASEVLVLMVCLSLTIFFDMVIAISAGIILASLLFMKQVADMTKVKDISGQKKHIHVELPPRWKVFKINGPLFFAAADTVFGELGHLSTSQDGVILYLDGVSILDSGGVAALYKFLGKCRHNNTRVLLADFQFQPLKTLAKAGFAPDGVHCETYSTLADALDDVVSEIAVSKI</sequence>
<evidence type="ECO:0000256" key="2">
    <source>
        <dbReference type="ARBA" id="ARBA00022692"/>
    </source>
</evidence>
<keyword evidence="3 5" id="KW-1133">Transmembrane helix</keyword>
<reference evidence="7 9" key="1">
    <citation type="submission" date="2018-11" db="EMBL/GenBank/DDBJ databases">
        <title>Shewanella sp. M2.</title>
        <authorList>
            <person name="Hwang Y.J."/>
            <person name="Hwang C.Y."/>
        </authorList>
    </citation>
    <scope>NUCLEOTIDE SEQUENCE [LARGE SCALE GENOMIC DNA]</scope>
    <source>
        <strain evidence="7 9">M2</strain>
    </source>
</reference>
<keyword evidence="9" id="KW-1185">Reference proteome</keyword>
<dbReference type="GO" id="GO:0055085">
    <property type="term" value="P:transmembrane transport"/>
    <property type="evidence" value="ECO:0007669"/>
    <property type="project" value="InterPro"/>
</dbReference>
<name>A0A3N4EIE0_9GAMM</name>